<feature type="binding site" evidence="5">
    <location>
        <position position="271"/>
    </location>
    <ligand>
        <name>NAD(+)</name>
        <dbReference type="ChEBI" id="CHEBI:57540"/>
    </ligand>
</feature>
<dbReference type="eggNOG" id="COG1249">
    <property type="taxonomic scope" value="Bacteria"/>
</dbReference>
<keyword evidence="3 5" id="KW-0274">FAD</keyword>
<keyword evidence="2" id="KW-0285">Flavoprotein</keyword>
<comment type="cofactor">
    <cofactor evidence="5">
        <name>FAD</name>
        <dbReference type="ChEBI" id="CHEBI:57692"/>
    </cofactor>
    <text evidence="5">Binds 1 FAD per subunit.</text>
</comment>
<dbReference type="PRINTS" id="PR00411">
    <property type="entry name" value="PNDRDTASEI"/>
</dbReference>
<dbReference type="PANTHER" id="PTHR43014">
    <property type="entry name" value="MERCURIC REDUCTASE"/>
    <property type="match status" value="1"/>
</dbReference>
<feature type="binding site" evidence="5">
    <location>
        <position position="203"/>
    </location>
    <ligand>
        <name>NAD(+)</name>
        <dbReference type="ChEBI" id="CHEBI:57540"/>
    </ligand>
</feature>
<dbReference type="AlphaFoldDB" id="D6TDU6"/>
<evidence type="ECO:0000313" key="9">
    <source>
        <dbReference type="Proteomes" id="UP000004508"/>
    </source>
</evidence>
<evidence type="ECO:0000256" key="4">
    <source>
        <dbReference type="ARBA" id="ARBA00023002"/>
    </source>
</evidence>
<dbReference type="InterPro" id="IPR004099">
    <property type="entry name" value="Pyr_nucl-diS_OxRdtase_dimer"/>
</dbReference>
<feature type="domain" description="FAD/NAD(P)-binding" evidence="7">
    <location>
        <begin position="6"/>
        <end position="326"/>
    </location>
</feature>
<dbReference type="SUPFAM" id="SSF51905">
    <property type="entry name" value="FAD/NAD(P)-binding domain"/>
    <property type="match status" value="1"/>
</dbReference>
<feature type="binding site" evidence="5">
    <location>
        <begin position="180"/>
        <end position="187"/>
    </location>
    <ligand>
        <name>NAD(+)</name>
        <dbReference type="ChEBI" id="CHEBI:57540"/>
    </ligand>
</feature>
<keyword evidence="5" id="KW-0520">NAD</keyword>
<dbReference type="InterPro" id="IPR001100">
    <property type="entry name" value="Pyr_nuc-diS_OxRdtase"/>
</dbReference>
<dbReference type="Pfam" id="PF07992">
    <property type="entry name" value="Pyr_redox_2"/>
    <property type="match status" value="1"/>
</dbReference>
<dbReference type="InterPro" id="IPR023753">
    <property type="entry name" value="FAD/NAD-binding_dom"/>
</dbReference>
<dbReference type="Proteomes" id="UP000004508">
    <property type="component" value="Unassembled WGS sequence"/>
</dbReference>
<dbReference type="Pfam" id="PF02852">
    <property type="entry name" value="Pyr_redox_dim"/>
    <property type="match status" value="1"/>
</dbReference>
<comment type="similarity">
    <text evidence="1">Belongs to the class-I pyridine nucleotide-disulfide oxidoreductase family.</text>
</comment>
<dbReference type="Gene3D" id="3.30.390.30">
    <property type="match status" value="1"/>
</dbReference>
<dbReference type="GO" id="GO:0050660">
    <property type="term" value="F:flavin adenine dinucleotide binding"/>
    <property type="evidence" value="ECO:0007669"/>
    <property type="project" value="TreeGrafter"/>
</dbReference>
<evidence type="ECO:0000256" key="5">
    <source>
        <dbReference type="PIRSR" id="PIRSR000350-3"/>
    </source>
</evidence>
<feature type="binding site" evidence="5">
    <location>
        <position position="311"/>
    </location>
    <ligand>
        <name>FAD</name>
        <dbReference type="ChEBI" id="CHEBI:57692"/>
    </ligand>
</feature>
<dbReference type="PANTHER" id="PTHR43014:SF4">
    <property type="entry name" value="PYRIDINE NUCLEOTIDE-DISULFIDE OXIDOREDUCTASE RCLA-RELATED"/>
    <property type="match status" value="1"/>
</dbReference>
<dbReference type="RefSeq" id="WP_007907385.1">
    <property type="nucleotide sequence ID" value="NZ_ADVG01000001.1"/>
</dbReference>
<evidence type="ECO:0000256" key="2">
    <source>
        <dbReference type="ARBA" id="ARBA00022630"/>
    </source>
</evidence>
<dbReference type="InterPro" id="IPR036188">
    <property type="entry name" value="FAD/NAD-bd_sf"/>
</dbReference>
<dbReference type="GO" id="GO:0003955">
    <property type="term" value="F:NAD(P)H dehydrogenase (quinone) activity"/>
    <property type="evidence" value="ECO:0007669"/>
    <property type="project" value="TreeGrafter"/>
</dbReference>
<dbReference type="FunFam" id="3.30.390.30:FF:000001">
    <property type="entry name" value="Dihydrolipoyl dehydrogenase"/>
    <property type="match status" value="1"/>
</dbReference>
<dbReference type="PIRSF" id="PIRSF000350">
    <property type="entry name" value="Mercury_reductase_MerA"/>
    <property type="match status" value="1"/>
</dbReference>
<evidence type="ECO:0000256" key="3">
    <source>
        <dbReference type="ARBA" id="ARBA00022827"/>
    </source>
</evidence>
<dbReference type="EMBL" id="ADVG01000001">
    <property type="protein sequence ID" value="EFH90228.1"/>
    <property type="molecule type" value="Genomic_DNA"/>
</dbReference>
<evidence type="ECO:0000313" key="8">
    <source>
        <dbReference type="EMBL" id="EFH90228.1"/>
    </source>
</evidence>
<feature type="binding site" evidence="5">
    <location>
        <position position="52"/>
    </location>
    <ligand>
        <name>FAD</name>
        <dbReference type="ChEBI" id="CHEBI:57692"/>
    </ligand>
</feature>
<dbReference type="STRING" id="485913.Krac_11839"/>
<evidence type="ECO:0000259" key="7">
    <source>
        <dbReference type="Pfam" id="PF07992"/>
    </source>
</evidence>
<reference evidence="8 9" key="1">
    <citation type="journal article" date="2011" name="Stand. Genomic Sci.">
        <title>Non-contiguous finished genome sequence and contextual data of the filamentous soil bacterium Ktedonobacter racemifer type strain (SOSP1-21).</title>
        <authorList>
            <person name="Chang Y.J."/>
            <person name="Land M."/>
            <person name="Hauser L."/>
            <person name="Chertkov O."/>
            <person name="Del Rio T.G."/>
            <person name="Nolan M."/>
            <person name="Copeland A."/>
            <person name="Tice H."/>
            <person name="Cheng J.F."/>
            <person name="Lucas S."/>
            <person name="Han C."/>
            <person name="Goodwin L."/>
            <person name="Pitluck S."/>
            <person name="Ivanova N."/>
            <person name="Ovchinikova G."/>
            <person name="Pati A."/>
            <person name="Chen A."/>
            <person name="Palaniappan K."/>
            <person name="Mavromatis K."/>
            <person name="Liolios K."/>
            <person name="Brettin T."/>
            <person name="Fiebig A."/>
            <person name="Rohde M."/>
            <person name="Abt B."/>
            <person name="Goker M."/>
            <person name="Detter J.C."/>
            <person name="Woyke T."/>
            <person name="Bristow J."/>
            <person name="Eisen J.A."/>
            <person name="Markowitz V."/>
            <person name="Hugenholtz P."/>
            <person name="Kyrpides N.C."/>
            <person name="Klenk H.P."/>
            <person name="Lapidus A."/>
        </authorList>
    </citation>
    <scope>NUCLEOTIDE SEQUENCE [LARGE SCALE GENOMIC DNA]</scope>
    <source>
        <strain evidence="9">DSM 44963</strain>
    </source>
</reference>
<sequence>MTLTRYDLMVIGAGAAGSSAANEAAAHGMRVGLIERDKLGGTYLNYGCDPTKSLLHIASIRHQAQQAAMYGIQIPSADVDWPGIQRYVQGVIEQVRGGTPIQTREKLRQRGIEVIEGEAEFISEHEMGIGGRLYEAARIIITSGSHTITPPIRGLDHTGFLTNVDVMKLPQLPHSLAIIGGGPLGVEFAQMFRRFDVEVTLLESKPTLLEHEDSELVKLLEQVLRQEGVQIETGVTLQQAELTPQGKRLRFQDVSRRLRELDVTDILLATGREPNLAPLHLEAADVRSDNNRILVDATLRTSVPHIWAAGDVIGGMRLTHVASAQGKAAARNALAHHPQNFNLQVVPWVIFTDPPLAHVGSTEEQLRASGIPYRVGRTSFKENARAIVNGRTTGLIKLLIDEQNQVLGAHILGERADDLITPIVLAMRNNLGVEQLASTTIQYPTLSESVRWASVRTTPGKG</sequence>
<dbReference type="SUPFAM" id="SSF55424">
    <property type="entry name" value="FAD/NAD-linked reductases, dimerisation (C-terminal) domain"/>
    <property type="match status" value="1"/>
</dbReference>
<protein>
    <submittedName>
        <fullName evidence="8">FAD-dependent pyridine nucleotide-disulfide oxidoreductase</fullName>
    </submittedName>
</protein>
<evidence type="ECO:0000256" key="1">
    <source>
        <dbReference type="ARBA" id="ARBA00007532"/>
    </source>
</evidence>
<dbReference type="InterPro" id="IPR016156">
    <property type="entry name" value="FAD/NAD-linked_Rdtase_dimer_sf"/>
</dbReference>
<dbReference type="Gene3D" id="3.50.50.60">
    <property type="entry name" value="FAD/NAD(P)-binding domain"/>
    <property type="match status" value="2"/>
</dbReference>
<dbReference type="PRINTS" id="PR00368">
    <property type="entry name" value="FADPNR"/>
</dbReference>
<proteinExistence type="inferred from homology"/>
<accession>D6TDU6</accession>
<organism evidence="8 9">
    <name type="scientific">Ktedonobacter racemifer DSM 44963</name>
    <dbReference type="NCBI Taxonomy" id="485913"/>
    <lineage>
        <taxon>Bacteria</taxon>
        <taxon>Bacillati</taxon>
        <taxon>Chloroflexota</taxon>
        <taxon>Ktedonobacteria</taxon>
        <taxon>Ktedonobacterales</taxon>
        <taxon>Ktedonobacteraceae</taxon>
        <taxon>Ktedonobacter</taxon>
    </lineage>
</organism>
<comment type="caution">
    <text evidence="8">The sequence shown here is derived from an EMBL/GenBank/DDBJ whole genome shotgun (WGS) entry which is preliminary data.</text>
</comment>
<name>D6TDU6_KTERA</name>
<evidence type="ECO:0000259" key="6">
    <source>
        <dbReference type="Pfam" id="PF02852"/>
    </source>
</evidence>
<dbReference type="InParanoid" id="D6TDU6"/>
<keyword evidence="9" id="KW-1185">Reference proteome</keyword>
<gene>
    <name evidence="8" type="ORF">Krac_11839</name>
</gene>
<feature type="domain" description="Pyridine nucleotide-disulphide oxidoreductase dimerisation" evidence="6">
    <location>
        <begin position="346"/>
        <end position="453"/>
    </location>
</feature>
<keyword evidence="4" id="KW-0560">Oxidoreductase</keyword>
<keyword evidence="5" id="KW-0547">Nucleotide-binding</keyword>